<feature type="signal peptide" evidence="6">
    <location>
        <begin position="1"/>
        <end position="24"/>
    </location>
</feature>
<dbReference type="GO" id="GO:0030313">
    <property type="term" value="C:cell envelope"/>
    <property type="evidence" value="ECO:0007669"/>
    <property type="project" value="UniProtKB-SubCell"/>
</dbReference>
<dbReference type="PROSITE" id="PS51257">
    <property type="entry name" value="PROKAR_LIPOPROTEIN"/>
    <property type="match status" value="1"/>
</dbReference>
<name>A0A7X4YT41_9BACL</name>
<evidence type="ECO:0000256" key="6">
    <source>
        <dbReference type="SAM" id="SignalP"/>
    </source>
</evidence>
<proteinExistence type="inferred from homology"/>
<dbReference type="InterPro" id="IPR050490">
    <property type="entry name" value="Bact_solute-bd_prot1"/>
</dbReference>
<accession>A0A7X4YT41</accession>
<comment type="subcellular location">
    <subcellularLocation>
        <location evidence="1">Cell envelope</location>
    </subcellularLocation>
</comment>
<dbReference type="Gene3D" id="3.40.190.10">
    <property type="entry name" value="Periplasmic binding protein-like II"/>
    <property type="match status" value="1"/>
</dbReference>
<dbReference type="SUPFAM" id="SSF53850">
    <property type="entry name" value="Periplasmic binding protein-like II"/>
    <property type="match status" value="1"/>
</dbReference>
<dbReference type="PANTHER" id="PTHR43649">
    <property type="entry name" value="ARABINOSE-BINDING PROTEIN-RELATED"/>
    <property type="match status" value="1"/>
</dbReference>
<dbReference type="InterPro" id="IPR006059">
    <property type="entry name" value="SBP"/>
</dbReference>
<dbReference type="PANTHER" id="PTHR43649:SF31">
    <property type="entry name" value="SN-GLYCEROL-3-PHOSPHATE-BINDING PERIPLASMIC PROTEIN UGPB"/>
    <property type="match status" value="1"/>
</dbReference>
<keyword evidence="8" id="KW-1185">Reference proteome</keyword>
<feature type="region of interest" description="Disordered" evidence="5">
    <location>
        <begin position="34"/>
        <end position="73"/>
    </location>
</feature>
<dbReference type="Proteomes" id="UP000558113">
    <property type="component" value="Unassembled WGS sequence"/>
</dbReference>
<dbReference type="AlphaFoldDB" id="A0A7X4YT41"/>
<dbReference type="Pfam" id="PF01547">
    <property type="entry name" value="SBP_bac_1"/>
    <property type="match status" value="1"/>
</dbReference>
<keyword evidence="3" id="KW-0813">Transport</keyword>
<evidence type="ECO:0000313" key="7">
    <source>
        <dbReference type="EMBL" id="NBC72068.1"/>
    </source>
</evidence>
<protein>
    <submittedName>
        <fullName evidence="7">Extracellular solute-binding protein</fullName>
    </submittedName>
</protein>
<organism evidence="7 8">
    <name type="scientific">Paenibacillus sacheonensis</name>
    <dbReference type="NCBI Taxonomy" id="742054"/>
    <lineage>
        <taxon>Bacteria</taxon>
        <taxon>Bacillati</taxon>
        <taxon>Bacillota</taxon>
        <taxon>Bacilli</taxon>
        <taxon>Bacillales</taxon>
        <taxon>Paenibacillaceae</taxon>
        <taxon>Paenibacillus</taxon>
    </lineage>
</organism>
<evidence type="ECO:0000256" key="5">
    <source>
        <dbReference type="SAM" id="MobiDB-lite"/>
    </source>
</evidence>
<comment type="caution">
    <text evidence="7">The sequence shown here is derived from an EMBL/GenBank/DDBJ whole genome shotgun (WGS) entry which is preliminary data.</text>
</comment>
<sequence length="494" mass="54290">MKRMNKRGTLPALAVIMALSMALAACGNDNDGGTGKNEANNSGTKNTDTTAPSTNNAANDTANTTTPDAPAADEPVTLKLATWIPADDKWTKMLELFNAKFPNIKVDMISWQGTKTLQENIAAGEPVDVFWANTMWEPLSQGYVENLQPYIDKDPEFGDYPFLPGILDTFKVGNDIYGLSRGNDLGVIYYNKDILEKYGIDPPAVNWTFDDMREMAKKATNAAEKTWGFNNTSYNIGWLASTVPYANGHTEDIYGLNKAHDKIMWTGDNTAALDDLNYFYDIVTKDQSMLNWGDSQKAGYTGGDLWEKGQALFNYGISFQIPGWSNPDSGLKFKWDIAPIPAGTATQANYAQNNPMFMAAASKHKEAAWEFMKFWTTNKDFQNLLADNGYTFPNSSDADIQAHFKSIPSYAAVNQEALAFAYNHPIYDPSFGMIGGNFAGEATGYIADQVIENKISAYDNLPKSAEEKNGLIAQAKATADKVFKVQAENEAAAK</sequence>
<dbReference type="EMBL" id="JAAAMU010000016">
    <property type="protein sequence ID" value="NBC72068.1"/>
    <property type="molecule type" value="Genomic_DNA"/>
</dbReference>
<feature type="compositionally biased region" description="Low complexity" evidence="5">
    <location>
        <begin position="46"/>
        <end position="73"/>
    </location>
</feature>
<feature type="chain" id="PRO_5030558399" evidence="6">
    <location>
        <begin position="25"/>
        <end position="494"/>
    </location>
</feature>
<evidence type="ECO:0000256" key="1">
    <source>
        <dbReference type="ARBA" id="ARBA00004196"/>
    </source>
</evidence>
<evidence type="ECO:0000313" key="8">
    <source>
        <dbReference type="Proteomes" id="UP000558113"/>
    </source>
</evidence>
<evidence type="ECO:0000256" key="2">
    <source>
        <dbReference type="ARBA" id="ARBA00008520"/>
    </source>
</evidence>
<comment type="similarity">
    <text evidence="2">Belongs to the bacterial solute-binding protein 1 family.</text>
</comment>
<keyword evidence="4 6" id="KW-0732">Signal</keyword>
<dbReference type="OrthoDB" id="383937at2"/>
<evidence type="ECO:0000256" key="3">
    <source>
        <dbReference type="ARBA" id="ARBA00022448"/>
    </source>
</evidence>
<reference evidence="7 8" key="1">
    <citation type="submission" date="2020-01" db="EMBL/GenBank/DDBJ databases">
        <title>Paenibacillus soybeanensis sp. nov. isolated from the nodules of soybean (Glycine max(L.) Merr).</title>
        <authorList>
            <person name="Wang H."/>
        </authorList>
    </citation>
    <scope>NUCLEOTIDE SEQUENCE [LARGE SCALE GENOMIC DNA]</scope>
    <source>
        <strain evidence="7 8">DSM 23054</strain>
    </source>
</reference>
<evidence type="ECO:0000256" key="4">
    <source>
        <dbReference type="ARBA" id="ARBA00022729"/>
    </source>
</evidence>
<gene>
    <name evidence="7" type="ORF">GT003_23985</name>
</gene>